<keyword evidence="2 7" id="KW-0547">Nucleotide-binding</keyword>
<comment type="similarity">
    <text evidence="7">Belongs to the DEAD box helicase family.</text>
</comment>
<protein>
    <recommendedName>
        <fullName evidence="1">RNA helicase</fullName>
        <ecNumber evidence="1">3.6.4.13</ecNumber>
    </recommendedName>
</protein>
<dbReference type="SUPFAM" id="SSF52540">
    <property type="entry name" value="P-loop containing nucleoside triphosphate hydrolases"/>
    <property type="match status" value="1"/>
</dbReference>
<dbReference type="SMART" id="SM00487">
    <property type="entry name" value="DEXDc"/>
    <property type="match status" value="1"/>
</dbReference>
<dbReference type="GO" id="GO:0005829">
    <property type="term" value="C:cytosol"/>
    <property type="evidence" value="ECO:0007669"/>
    <property type="project" value="TreeGrafter"/>
</dbReference>
<evidence type="ECO:0000256" key="6">
    <source>
        <dbReference type="PROSITE-ProRule" id="PRU00552"/>
    </source>
</evidence>
<evidence type="ECO:0000256" key="5">
    <source>
        <dbReference type="ARBA" id="ARBA00022840"/>
    </source>
</evidence>
<feature type="domain" description="Helicase ATP-binding" evidence="9">
    <location>
        <begin position="46"/>
        <end position="215"/>
    </location>
</feature>
<dbReference type="InterPro" id="IPR027417">
    <property type="entry name" value="P-loop_NTPase"/>
</dbReference>
<evidence type="ECO:0000313" key="13">
    <source>
        <dbReference type="Proteomes" id="UP000001847"/>
    </source>
</evidence>
<evidence type="ECO:0000259" key="9">
    <source>
        <dbReference type="PROSITE" id="PS51192"/>
    </source>
</evidence>
<proteinExistence type="inferred from homology"/>
<dbReference type="InterPro" id="IPR044742">
    <property type="entry name" value="DEAD/DEAH_RhlB"/>
</dbReference>
<dbReference type="GO" id="GO:0009409">
    <property type="term" value="P:response to cold"/>
    <property type="evidence" value="ECO:0007669"/>
    <property type="project" value="TreeGrafter"/>
</dbReference>
<dbReference type="GO" id="GO:0005524">
    <property type="term" value="F:ATP binding"/>
    <property type="evidence" value="ECO:0007669"/>
    <property type="project" value="UniProtKB-KW"/>
</dbReference>
<dbReference type="InterPro" id="IPR014014">
    <property type="entry name" value="RNA_helicase_DEAD_Q_motif"/>
</dbReference>
<feature type="compositionally biased region" description="Gly residues" evidence="8">
    <location>
        <begin position="469"/>
        <end position="479"/>
    </location>
</feature>
<dbReference type="GO" id="GO:0016787">
    <property type="term" value="F:hydrolase activity"/>
    <property type="evidence" value="ECO:0007669"/>
    <property type="project" value="UniProtKB-KW"/>
</dbReference>
<dbReference type="PROSITE" id="PS51192">
    <property type="entry name" value="HELICASE_ATP_BIND_1"/>
    <property type="match status" value="1"/>
</dbReference>
<feature type="short sequence motif" description="Q motif" evidence="6">
    <location>
        <begin position="15"/>
        <end position="43"/>
    </location>
</feature>
<keyword evidence="4 7" id="KW-0347">Helicase</keyword>
<dbReference type="PROSITE" id="PS51195">
    <property type="entry name" value="Q_MOTIF"/>
    <property type="match status" value="1"/>
</dbReference>
<dbReference type="SMART" id="SM00490">
    <property type="entry name" value="HELICc"/>
    <property type="match status" value="1"/>
</dbReference>
<keyword evidence="13" id="KW-1185">Reference proteome</keyword>
<dbReference type="PROSITE" id="PS51194">
    <property type="entry name" value="HELICASE_CTER"/>
    <property type="match status" value="1"/>
</dbReference>
<keyword evidence="3 7" id="KW-0378">Hydrolase</keyword>
<evidence type="ECO:0000256" key="4">
    <source>
        <dbReference type="ARBA" id="ARBA00022806"/>
    </source>
</evidence>
<feature type="domain" description="Helicase C-terminal" evidence="10">
    <location>
        <begin position="226"/>
        <end position="388"/>
    </location>
</feature>
<reference evidence="12 13" key="1">
    <citation type="journal article" date="2008" name="PLoS ONE">
        <title>Genome sequence of the saprophyte Leptospira biflexa provides insights into the evolution of Leptospira and the pathogenesis of leptospirosis.</title>
        <authorList>
            <person name="Picardeau M."/>
            <person name="Bulach D.M."/>
            <person name="Bouchier C."/>
            <person name="Zuerner R.L."/>
            <person name="Zidane N."/>
            <person name="Wilson P.J."/>
            <person name="Creno S."/>
            <person name="Kuczek E.S."/>
            <person name="Bommezzadri S."/>
            <person name="Davis J.C."/>
            <person name="McGrath A."/>
            <person name="Johnson M.J."/>
            <person name="Boursaux-Eude C."/>
            <person name="Seemann T."/>
            <person name="Rouy Z."/>
            <person name="Coppel R.L."/>
            <person name="Rood J.I."/>
            <person name="Lajus A."/>
            <person name="Davies J.K."/>
            <person name="Medigue C."/>
            <person name="Adler B."/>
        </authorList>
    </citation>
    <scope>NUCLEOTIDE SEQUENCE [LARGE SCALE GENOMIC DNA]</scope>
    <source>
        <strain evidence="13">Patoc 1 / ATCC 23582 / Paris</strain>
    </source>
</reference>
<dbReference type="Gene3D" id="3.40.50.300">
    <property type="entry name" value="P-loop containing nucleotide triphosphate hydrolases"/>
    <property type="match status" value="2"/>
</dbReference>
<feature type="domain" description="DEAD-box RNA helicase Q" evidence="11">
    <location>
        <begin position="15"/>
        <end position="43"/>
    </location>
</feature>
<sequence length="534" mass="58594">MYPISMTKNDTEVGNDFQSFGLRPEILQGITEAGFESPSPIQKQAIPLVLEGKDLIAQAQTGTGKTAAYGLPCLNRIKVEDGMQVLVLTPTRELALQVSDELFKLGKHLGIKTTTIYGGSSYSKQITQVAKGAQVAVATPGRLLDLLKGKELKNFKPSMVILDEADEMLDMGFMDDIESIFNLLPTKRQTLLFSATMPEPIKKLASKYQTHPAHVKIAATEKSSKNIEQVYYIIDEAEREIAVVRILDYENPFKAIIFTKTKKEADDLKSTLSFKGYPVEALHGDLNQKQREQVLKSLHDGRVKILVATDVAARGLDVKDLSLVINYHLPFDSESYTHRIGRTGRAGKSGKAVTLVTTRESRALLRLKGTSGTNLTIAALPTKKEVHLSREEDFLKKVVDTEIHADAEAVLEKLLKLEDKRSIALKLLSKMLDNTKISGPEKIGKTPAEWSEMPPGGGSGGRRRRDDGGGSGGGRGGYRGARSNSDRSERSDRGDRKERGGESSSRRASTPASKKEGGVYVKAAGKKTQRFRNK</sequence>
<dbReference type="Pfam" id="PF00271">
    <property type="entry name" value="Helicase_C"/>
    <property type="match status" value="1"/>
</dbReference>
<evidence type="ECO:0000256" key="1">
    <source>
        <dbReference type="ARBA" id="ARBA00012552"/>
    </source>
</evidence>
<feature type="compositionally biased region" description="Basic and acidic residues" evidence="8">
    <location>
        <begin position="484"/>
        <end position="505"/>
    </location>
</feature>
<evidence type="ECO:0000256" key="3">
    <source>
        <dbReference type="ARBA" id="ARBA00022801"/>
    </source>
</evidence>
<dbReference type="GO" id="GO:0033592">
    <property type="term" value="F:RNA strand annealing activity"/>
    <property type="evidence" value="ECO:0007669"/>
    <property type="project" value="TreeGrafter"/>
</dbReference>
<accession>B0SU57</accession>
<evidence type="ECO:0000313" key="12">
    <source>
        <dbReference type="EMBL" id="ABZ99741.1"/>
    </source>
</evidence>
<organism evidence="12 13">
    <name type="scientific">Leptospira biflexa serovar Patoc (strain Patoc 1 / ATCC 23582 / Paris)</name>
    <dbReference type="NCBI Taxonomy" id="456481"/>
    <lineage>
        <taxon>Bacteria</taxon>
        <taxon>Pseudomonadati</taxon>
        <taxon>Spirochaetota</taxon>
        <taxon>Spirochaetia</taxon>
        <taxon>Leptospirales</taxon>
        <taxon>Leptospiraceae</taxon>
        <taxon>Leptospira</taxon>
    </lineage>
</organism>
<dbReference type="CDD" id="cd18787">
    <property type="entry name" value="SF2_C_DEAD"/>
    <property type="match status" value="1"/>
</dbReference>
<evidence type="ECO:0000259" key="11">
    <source>
        <dbReference type="PROSITE" id="PS51195"/>
    </source>
</evidence>
<dbReference type="CDD" id="cd00268">
    <property type="entry name" value="DEADc"/>
    <property type="match status" value="1"/>
</dbReference>
<feature type="compositionally biased region" description="Basic residues" evidence="8">
    <location>
        <begin position="524"/>
        <end position="534"/>
    </location>
</feature>
<dbReference type="InterPro" id="IPR050547">
    <property type="entry name" value="DEAD_box_RNA_helicases"/>
</dbReference>
<gene>
    <name evidence="12" type="primary">deaD</name>
    <name evidence="12" type="ordered locus">LEPBI_II0208</name>
</gene>
<dbReference type="Pfam" id="PF00270">
    <property type="entry name" value="DEAD"/>
    <property type="match status" value="1"/>
</dbReference>
<evidence type="ECO:0000256" key="7">
    <source>
        <dbReference type="RuleBase" id="RU000492"/>
    </source>
</evidence>
<evidence type="ECO:0000259" key="10">
    <source>
        <dbReference type="PROSITE" id="PS51194"/>
    </source>
</evidence>
<dbReference type="InterPro" id="IPR001650">
    <property type="entry name" value="Helicase_C-like"/>
</dbReference>
<keyword evidence="5 7" id="KW-0067">ATP-binding</keyword>
<dbReference type="GO" id="GO:0005840">
    <property type="term" value="C:ribosome"/>
    <property type="evidence" value="ECO:0007669"/>
    <property type="project" value="TreeGrafter"/>
</dbReference>
<dbReference type="KEGG" id="lbi:LEPBI_II0208"/>
<evidence type="ECO:0000256" key="2">
    <source>
        <dbReference type="ARBA" id="ARBA00022741"/>
    </source>
</evidence>
<feature type="region of interest" description="Disordered" evidence="8">
    <location>
        <begin position="436"/>
        <end position="534"/>
    </location>
</feature>
<name>B0SU57_LEPBP</name>
<dbReference type="PANTHER" id="PTHR47963:SF8">
    <property type="entry name" value="ATP-DEPENDENT RNA HELICASE DEAD"/>
    <property type="match status" value="1"/>
</dbReference>
<dbReference type="EC" id="3.6.4.13" evidence="1"/>
<dbReference type="AlphaFoldDB" id="B0SU57"/>
<dbReference type="STRING" id="456481.LEPBI_II0208"/>
<dbReference type="InterPro" id="IPR014001">
    <property type="entry name" value="Helicase_ATP-bd"/>
</dbReference>
<dbReference type="PANTHER" id="PTHR47963">
    <property type="entry name" value="DEAD-BOX ATP-DEPENDENT RNA HELICASE 47, MITOCHONDRIAL"/>
    <property type="match status" value="1"/>
</dbReference>
<dbReference type="PROSITE" id="PS00039">
    <property type="entry name" value="DEAD_ATP_HELICASE"/>
    <property type="match status" value="1"/>
</dbReference>
<dbReference type="InterPro" id="IPR011545">
    <property type="entry name" value="DEAD/DEAH_box_helicase_dom"/>
</dbReference>
<dbReference type="Proteomes" id="UP000001847">
    <property type="component" value="Chromosome II"/>
</dbReference>
<dbReference type="HOGENOM" id="CLU_003041_21_4_12"/>
<dbReference type="EMBL" id="CP000787">
    <property type="protein sequence ID" value="ABZ99741.1"/>
    <property type="molecule type" value="Genomic_DNA"/>
</dbReference>
<dbReference type="GO" id="GO:0003724">
    <property type="term" value="F:RNA helicase activity"/>
    <property type="evidence" value="ECO:0007669"/>
    <property type="project" value="UniProtKB-EC"/>
</dbReference>
<evidence type="ECO:0000256" key="8">
    <source>
        <dbReference type="SAM" id="MobiDB-lite"/>
    </source>
</evidence>
<dbReference type="InterPro" id="IPR000629">
    <property type="entry name" value="RNA-helicase_DEAD-box_CS"/>
</dbReference>